<organism evidence="1">
    <name type="scientific">Ignavibacterium album</name>
    <dbReference type="NCBI Taxonomy" id="591197"/>
    <lineage>
        <taxon>Bacteria</taxon>
        <taxon>Pseudomonadati</taxon>
        <taxon>Ignavibacteriota</taxon>
        <taxon>Ignavibacteria</taxon>
        <taxon>Ignavibacteriales</taxon>
        <taxon>Ignavibacteriaceae</taxon>
        <taxon>Ignavibacterium</taxon>
    </lineage>
</organism>
<dbReference type="EMBL" id="DSUJ01000008">
    <property type="protein sequence ID" value="HFI90492.1"/>
    <property type="molecule type" value="Genomic_DNA"/>
</dbReference>
<evidence type="ECO:0008006" key="2">
    <source>
        <dbReference type="Google" id="ProtNLM"/>
    </source>
</evidence>
<reference evidence="1" key="1">
    <citation type="journal article" date="2020" name="mSystems">
        <title>Genome- and Community-Level Interaction Insights into Carbon Utilization and Element Cycling Functions of Hydrothermarchaeota in Hydrothermal Sediment.</title>
        <authorList>
            <person name="Zhou Z."/>
            <person name="Liu Y."/>
            <person name="Xu W."/>
            <person name="Pan J."/>
            <person name="Luo Z.H."/>
            <person name="Li M."/>
        </authorList>
    </citation>
    <scope>NUCLEOTIDE SEQUENCE [LARGE SCALE GENOMIC DNA]</scope>
    <source>
        <strain evidence="1">SpSt-479</strain>
    </source>
</reference>
<proteinExistence type="predicted"/>
<sequence>MENRLKLTYLSWTDFNWHAFLLTKSFNAKIIFIKRIRFIKFFPRLVNVAFDYLIKSIKTITFIIKNYKNYFFFENPPPIASVIGLLCKKINKNFKYVIDAHNGAFEPPMINFPFVIKAFNNADAVIVHNNPLRIFLQSKNEFNNCTFFTLNDPIPEIPDYSIPSYKDKYFLVVTTFHGDEPVEIVLEGIELFLSKSIDSKVEFHVSGNYNKSINVYKKFSDNKKIKFLGFVDQETYHRELTNSIGVLTYSIREMVQQFAPMEALGANKPFISNRNLTNIELFDNKMVLTEINPESIAMGIEEFFMRKGELEKNIVYLKEQLTEIRNKDFNNLIRHLKLNDAII</sequence>
<gene>
    <name evidence="1" type="ORF">ENS31_03050</name>
</gene>
<comment type="caution">
    <text evidence="1">The sequence shown here is derived from an EMBL/GenBank/DDBJ whole genome shotgun (WGS) entry which is preliminary data.</text>
</comment>
<evidence type="ECO:0000313" key="1">
    <source>
        <dbReference type="EMBL" id="HFI90492.1"/>
    </source>
</evidence>
<name>A0A7V2ZIC4_9BACT</name>
<accession>A0A7V2ZIC4</accession>
<dbReference type="Gene3D" id="3.40.50.2000">
    <property type="entry name" value="Glycogen Phosphorylase B"/>
    <property type="match status" value="1"/>
</dbReference>
<dbReference type="AlphaFoldDB" id="A0A7V2ZIC4"/>
<protein>
    <recommendedName>
        <fullName evidence="2">Glycosyltransferase</fullName>
    </recommendedName>
</protein>
<dbReference type="SUPFAM" id="SSF53756">
    <property type="entry name" value="UDP-Glycosyltransferase/glycogen phosphorylase"/>
    <property type="match status" value="1"/>
</dbReference>